<evidence type="ECO:0000313" key="3">
    <source>
        <dbReference type="Proteomes" id="UP001597521"/>
    </source>
</evidence>
<evidence type="ECO:0000259" key="1">
    <source>
        <dbReference type="Pfam" id="PF03713"/>
    </source>
</evidence>
<comment type="caution">
    <text evidence="2">The sequence shown here is derived from an EMBL/GenBank/DDBJ whole genome shotgun (WGS) entry which is preliminary data.</text>
</comment>
<accession>A0ABW5QND2</accession>
<organism evidence="2 3">
    <name type="scientific">Devosia albogilva</name>
    <dbReference type="NCBI Taxonomy" id="429726"/>
    <lineage>
        <taxon>Bacteria</taxon>
        <taxon>Pseudomonadati</taxon>
        <taxon>Pseudomonadota</taxon>
        <taxon>Alphaproteobacteria</taxon>
        <taxon>Hyphomicrobiales</taxon>
        <taxon>Devosiaceae</taxon>
        <taxon>Devosia</taxon>
    </lineage>
</organism>
<dbReference type="PANTHER" id="PTHR36933:SF1">
    <property type="entry name" value="SLL0788 PROTEIN"/>
    <property type="match status" value="1"/>
</dbReference>
<dbReference type="Proteomes" id="UP001597521">
    <property type="component" value="Unassembled WGS sequence"/>
</dbReference>
<name>A0ABW5QND2_9HYPH</name>
<proteinExistence type="predicted"/>
<keyword evidence="3" id="KW-1185">Reference proteome</keyword>
<feature type="domain" description="DUF305" evidence="1">
    <location>
        <begin position="51"/>
        <end position="170"/>
    </location>
</feature>
<protein>
    <submittedName>
        <fullName evidence="2">DUF305 domain-containing protein</fullName>
    </submittedName>
</protein>
<dbReference type="Pfam" id="PF03713">
    <property type="entry name" value="DUF305"/>
    <property type="match status" value="1"/>
</dbReference>
<dbReference type="InterPro" id="IPR012347">
    <property type="entry name" value="Ferritin-like"/>
</dbReference>
<dbReference type="Gene3D" id="1.20.1260.10">
    <property type="match status" value="1"/>
</dbReference>
<dbReference type="InterPro" id="IPR005183">
    <property type="entry name" value="DUF305_CopM-like"/>
</dbReference>
<dbReference type="PANTHER" id="PTHR36933">
    <property type="entry name" value="SLL0788 PROTEIN"/>
    <property type="match status" value="1"/>
</dbReference>
<evidence type="ECO:0000313" key="2">
    <source>
        <dbReference type="EMBL" id="MFD2649170.1"/>
    </source>
</evidence>
<sequence length="180" mass="19529">MADSPSGSSTKEFLNFGTFLETTGMIKMNFLQATTAASLLLAVSTGAIFAQDHQGHDMSGMTSGQIQLPEICMTGGEHPMEEMSMEPGQMDEAHMALMAGMDEMNRLMMMGMMADDVDVAFVCGMIPHHQSAVNMAKAELEHGDNEDAKAMAQKIIDSQEQEIAEMISWLEEQAGAETQN</sequence>
<dbReference type="RefSeq" id="WP_386834614.1">
    <property type="nucleotide sequence ID" value="NZ_JBHUNP010000001.1"/>
</dbReference>
<reference evidence="3" key="1">
    <citation type="journal article" date="2019" name="Int. J. Syst. Evol. Microbiol.">
        <title>The Global Catalogue of Microorganisms (GCM) 10K type strain sequencing project: providing services to taxonomists for standard genome sequencing and annotation.</title>
        <authorList>
            <consortium name="The Broad Institute Genomics Platform"/>
            <consortium name="The Broad Institute Genome Sequencing Center for Infectious Disease"/>
            <person name="Wu L."/>
            <person name="Ma J."/>
        </authorList>
    </citation>
    <scope>NUCLEOTIDE SEQUENCE [LARGE SCALE GENOMIC DNA]</scope>
    <source>
        <strain evidence="3">CCM 7427</strain>
    </source>
</reference>
<gene>
    <name evidence="2" type="ORF">ACFSX5_15375</name>
</gene>
<dbReference type="EMBL" id="JBHUNP010000001">
    <property type="protein sequence ID" value="MFD2649170.1"/>
    <property type="molecule type" value="Genomic_DNA"/>
</dbReference>